<accession>A0A2T1HS43</accession>
<dbReference type="EMBL" id="PVZS01000013">
    <property type="protein sequence ID" value="PSC04475.1"/>
    <property type="molecule type" value="Genomic_DNA"/>
</dbReference>
<evidence type="ECO:0000256" key="1">
    <source>
        <dbReference type="SAM" id="MobiDB-lite"/>
    </source>
</evidence>
<organism evidence="3 4">
    <name type="scientific">Alsobacter soli</name>
    <dbReference type="NCBI Taxonomy" id="2109933"/>
    <lineage>
        <taxon>Bacteria</taxon>
        <taxon>Pseudomonadati</taxon>
        <taxon>Pseudomonadota</taxon>
        <taxon>Alphaproteobacteria</taxon>
        <taxon>Hyphomicrobiales</taxon>
        <taxon>Alsobacteraceae</taxon>
        <taxon>Alsobacter</taxon>
    </lineage>
</organism>
<dbReference type="InterPro" id="IPR012645">
    <property type="entry name" value="CHP02301"/>
</dbReference>
<gene>
    <name evidence="3" type="ORF">SLNSH_13320</name>
</gene>
<protein>
    <submittedName>
        <fullName evidence="3">TIGR02301 family protein</fullName>
    </submittedName>
</protein>
<comment type="caution">
    <text evidence="3">The sequence shown here is derived from an EMBL/GenBank/DDBJ whole genome shotgun (WGS) entry which is preliminary data.</text>
</comment>
<evidence type="ECO:0000313" key="3">
    <source>
        <dbReference type="EMBL" id="PSC04475.1"/>
    </source>
</evidence>
<feature type="signal peptide" evidence="2">
    <location>
        <begin position="1"/>
        <end position="19"/>
    </location>
</feature>
<evidence type="ECO:0000313" key="4">
    <source>
        <dbReference type="Proteomes" id="UP000239772"/>
    </source>
</evidence>
<sequence>MTKSSLLRAALCASALVSALDGAHAQFYWPWETPPRPAPQIIIQRPQRHYAPPAAVQAPRRHVRPGAHKVDRSPRPQKPAEAKPAEPKPTEEAAQPPPEEPPPPYEPQMLRLSELLGALAFLQPLCGGEPEAQWRERMNAMINAEQPTPQRRERLAGAYNKGFREYAATYRRCTPAAEVIISRSLNEGGRLTRDLTNRFGG</sequence>
<dbReference type="NCBIfam" id="TIGR02301">
    <property type="entry name" value="TIGR02301 family protein"/>
    <property type="match status" value="1"/>
</dbReference>
<dbReference type="OrthoDB" id="8481666at2"/>
<proteinExistence type="predicted"/>
<feature type="compositionally biased region" description="Pro residues" evidence="1">
    <location>
        <begin position="95"/>
        <end position="106"/>
    </location>
</feature>
<keyword evidence="4" id="KW-1185">Reference proteome</keyword>
<feature type="region of interest" description="Disordered" evidence="1">
    <location>
        <begin position="49"/>
        <end position="108"/>
    </location>
</feature>
<dbReference type="AlphaFoldDB" id="A0A2T1HS43"/>
<dbReference type="RefSeq" id="WP_106337499.1">
    <property type="nucleotide sequence ID" value="NZ_PVZS01000013.1"/>
</dbReference>
<reference evidence="4" key="1">
    <citation type="submission" date="2018-03" db="EMBL/GenBank/DDBJ databases">
        <authorList>
            <person name="Sun L."/>
            <person name="Liu H."/>
            <person name="Chen W."/>
            <person name="Huang K."/>
            <person name="Liu W."/>
            <person name="Gao X."/>
        </authorList>
    </citation>
    <scope>NUCLEOTIDE SEQUENCE [LARGE SCALE GENOMIC DNA]</scope>
    <source>
        <strain evidence="4">SH9</strain>
    </source>
</reference>
<keyword evidence="2" id="KW-0732">Signal</keyword>
<feature type="chain" id="PRO_5015400187" evidence="2">
    <location>
        <begin position="20"/>
        <end position="201"/>
    </location>
</feature>
<name>A0A2T1HS43_9HYPH</name>
<evidence type="ECO:0000256" key="2">
    <source>
        <dbReference type="SAM" id="SignalP"/>
    </source>
</evidence>
<dbReference type="Proteomes" id="UP000239772">
    <property type="component" value="Unassembled WGS sequence"/>
</dbReference>
<feature type="compositionally biased region" description="Basic and acidic residues" evidence="1">
    <location>
        <begin position="68"/>
        <end position="91"/>
    </location>
</feature>
<dbReference type="Pfam" id="PF09539">
    <property type="entry name" value="DUF2385"/>
    <property type="match status" value="1"/>
</dbReference>